<comment type="similarity">
    <text evidence="1">Belongs to the nitrite and sulfite reductase 4Fe-4S domain family.</text>
</comment>
<proteinExistence type="inferred from homology"/>
<dbReference type="PANTHER" id="PTHR11493:SF54">
    <property type="entry name" value="ANAEROBIC SULFITE REDUCTASE SUBUNIT C"/>
    <property type="match status" value="1"/>
</dbReference>
<dbReference type="InterPro" id="IPR045854">
    <property type="entry name" value="NO2/SO3_Rdtase_4Fe4S_sf"/>
</dbReference>
<dbReference type="Pfam" id="PF00037">
    <property type="entry name" value="Fer4"/>
    <property type="match status" value="1"/>
</dbReference>
<keyword evidence="3" id="KW-0349">Heme</keyword>
<dbReference type="PANTHER" id="PTHR11493">
    <property type="entry name" value="SULFITE REDUCTASE [NADPH] SUBUNIT BETA-RELATED"/>
    <property type="match status" value="1"/>
</dbReference>
<evidence type="ECO:0000256" key="4">
    <source>
        <dbReference type="ARBA" id="ARBA00022723"/>
    </source>
</evidence>
<dbReference type="PROSITE" id="PS00365">
    <property type="entry name" value="NIR_SIR"/>
    <property type="match status" value="1"/>
</dbReference>
<keyword evidence="4" id="KW-0479">Metal-binding</keyword>
<dbReference type="GO" id="GO:0051539">
    <property type="term" value="F:4 iron, 4 sulfur cluster binding"/>
    <property type="evidence" value="ECO:0007669"/>
    <property type="project" value="UniProtKB-KW"/>
</dbReference>
<name>A0A523WAJ8_UNCAE</name>
<evidence type="ECO:0000256" key="6">
    <source>
        <dbReference type="ARBA" id="ARBA00023004"/>
    </source>
</evidence>
<evidence type="ECO:0000256" key="3">
    <source>
        <dbReference type="ARBA" id="ARBA00022617"/>
    </source>
</evidence>
<evidence type="ECO:0000259" key="8">
    <source>
        <dbReference type="PROSITE" id="PS51379"/>
    </source>
</evidence>
<dbReference type="SUPFAM" id="SSF55124">
    <property type="entry name" value="Nitrite/Sulfite reductase N-terminal domain-like"/>
    <property type="match status" value="1"/>
</dbReference>
<evidence type="ECO:0000256" key="7">
    <source>
        <dbReference type="ARBA" id="ARBA00023014"/>
    </source>
</evidence>
<evidence type="ECO:0000256" key="1">
    <source>
        <dbReference type="ARBA" id="ARBA00010429"/>
    </source>
</evidence>
<dbReference type="Pfam" id="PF03460">
    <property type="entry name" value="NIR_SIR_ferr"/>
    <property type="match status" value="1"/>
</dbReference>
<dbReference type="Gene3D" id="3.30.70.20">
    <property type="match status" value="1"/>
</dbReference>
<comment type="caution">
    <text evidence="9">The sequence shown here is derived from an EMBL/GenBank/DDBJ whole genome shotgun (WGS) entry which is preliminary data.</text>
</comment>
<dbReference type="GO" id="GO:0020037">
    <property type="term" value="F:heme binding"/>
    <property type="evidence" value="ECO:0007669"/>
    <property type="project" value="InterPro"/>
</dbReference>
<dbReference type="Proteomes" id="UP000319130">
    <property type="component" value="Unassembled WGS sequence"/>
</dbReference>
<dbReference type="InterPro" id="IPR006067">
    <property type="entry name" value="NO2/SO3_Rdtase_4Fe4S_dom"/>
</dbReference>
<dbReference type="EMBL" id="SOIZ01000072">
    <property type="protein sequence ID" value="TET64022.1"/>
    <property type="molecule type" value="Genomic_DNA"/>
</dbReference>
<dbReference type="Gene3D" id="3.30.413.10">
    <property type="entry name" value="Sulfite Reductase Hemoprotein, domain 1"/>
    <property type="match status" value="1"/>
</dbReference>
<dbReference type="AlphaFoldDB" id="A0A523WAJ8"/>
<dbReference type="GO" id="GO:0000103">
    <property type="term" value="P:sulfate assimilation"/>
    <property type="evidence" value="ECO:0007669"/>
    <property type="project" value="TreeGrafter"/>
</dbReference>
<dbReference type="Gene3D" id="3.30.70.3340">
    <property type="match status" value="1"/>
</dbReference>
<organism evidence="9 10">
    <name type="scientific">Aerophobetes bacterium</name>
    <dbReference type="NCBI Taxonomy" id="2030807"/>
    <lineage>
        <taxon>Bacteria</taxon>
        <taxon>Candidatus Aerophobota</taxon>
    </lineage>
</organism>
<accession>A0A523WAJ8</accession>
<dbReference type="GO" id="GO:0016002">
    <property type="term" value="F:sulfite reductase activity"/>
    <property type="evidence" value="ECO:0007669"/>
    <property type="project" value="TreeGrafter"/>
</dbReference>
<dbReference type="GO" id="GO:0009337">
    <property type="term" value="C:sulfite reductase complex (NADPH)"/>
    <property type="evidence" value="ECO:0007669"/>
    <property type="project" value="TreeGrafter"/>
</dbReference>
<keyword evidence="7" id="KW-0411">Iron-sulfur</keyword>
<dbReference type="GO" id="GO:0046872">
    <property type="term" value="F:metal ion binding"/>
    <property type="evidence" value="ECO:0007669"/>
    <property type="project" value="UniProtKB-KW"/>
</dbReference>
<evidence type="ECO:0000313" key="9">
    <source>
        <dbReference type="EMBL" id="TET64022.1"/>
    </source>
</evidence>
<dbReference type="InterPro" id="IPR005117">
    <property type="entry name" value="NiRdtase/SiRdtase_haem-b_fer"/>
</dbReference>
<dbReference type="InterPro" id="IPR036136">
    <property type="entry name" value="Nit/Sulf_reduc_fer-like_dom_sf"/>
</dbReference>
<gene>
    <name evidence="9" type="ORF">E3J48_01670</name>
</gene>
<reference evidence="9 10" key="1">
    <citation type="submission" date="2019-03" db="EMBL/GenBank/DDBJ databases">
        <title>Metabolic potential of uncultured bacteria and archaea associated with petroleum seepage in deep-sea sediments.</title>
        <authorList>
            <person name="Dong X."/>
            <person name="Hubert C."/>
        </authorList>
    </citation>
    <scope>NUCLEOTIDE SEQUENCE [LARGE SCALE GENOMIC DNA]</scope>
    <source>
        <strain evidence="9">E29_bin52</strain>
    </source>
</reference>
<evidence type="ECO:0000256" key="5">
    <source>
        <dbReference type="ARBA" id="ARBA00023002"/>
    </source>
</evidence>
<feature type="domain" description="4Fe-4S ferredoxin-type" evidence="8">
    <location>
        <begin position="187"/>
        <end position="215"/>
    </location>
</feature>
<dbReference type="InterPro" id="IPR045169">
    <property type="entry name" value="NO2/SO3_Rdtase_4Fe4S_prot"/>
</dbReference>
<evidence type="ECO:0000256" key="2">
    <source>
        <dbReference type="ARBA" id="ARBA00022485"/>
    </source>
</evidence>
<sequence>MGTYDVKELKSAGIMKQKGKDLFSLRLRIVGGYVTANQLPKLAEIATRFGKGHIHLTARQGIEIPSIHFAEIETVKSELAKVDLDLGACGPRVRTVTACQGSLCSHGLIDSQSIARKIDKVFFGRGGLPHKFKIGVTGCPNACLKPLENDLGITGIVEKEFVEEDCNPCGLCVEVCPAKALRMEKERLVYEKKKSVLCGECILICPFGAWVRKRTGYRIYVGGKMGKWPVLGYSSGEFFGSEDELVHLIQKALEFYREKGKEGERFRETIDRTGLEKLKEKIGEGI</sequence>
<keyword evidence="5" id="KW-0560">Oxidoreductase</keyword>
<dbReference type="InterPro" id="IPR017896">
    <property type="entry name" value="4Fe4S_Fe-S-bd"/>
</dbReference>
<protein>
    <submittedName>
        <fullName evidence="9">4Fe-4S dicluster domain-containing protein</fullName>
    </submittedName>
</protein>
<dbReference type="PROSITE" id="PS51379">
    <property type="entry name" value="4FE4S_FER_2"/>
    <property type="match status" value="2"/>
</dbReference>
<keyword evidence="2" id="KW-0004">4Fe-4S</keyword>
<evidence type="ECO:0000313" key="10">
    <source>
        <dbReference type="Proteomes" id="UP000319130"/>
    </source>
</evidence>
<dbReference type="Pfam" id="PF01077">
    <property type="entry name" value="NIR_SIR"/>
    <property type="match status" value="1"/>
</dbReference>
<feature type="domain" description="4Fe-4S ferredoxin-type" evidence="8">
    <location>
        <begin position="157"/>
        <end position="186"/>
    </location>
</feature>
<keyword evidence="6" id="KW-0408">Iron</keyword>
<dbReference type="GO" id="GO:0050311">
    <property type="term" value="F:sulfite reductase (ferredoxin) activity"/>
    <property type="evidence" value="ECO:0007669"/>
    <property type="project" value="TreeGrafter"/>
</dbReference>
<dbReference type="SUPFAM" id="SSF54862">
    <property type="entry name" value="4Fe-4S ferredoxins"/>
    <property type="match status" value="1"/>
</dbReference>
<dbReference type="SUPFAM" id="SSF56014">
    <property type="entry name" value="Nitrite and sulphite reductase 4Fe-4S domain-like"/>
    <property type="match status" value="1"/>
</dbReference>
<dbReference type="InterPro" id="IPR006066">
    <property type="entry name" value="NO2/SO3_Rdtase_FeS/sirohaem_BS"/>
</dbReference>